<name>A0A1B7NC09_9AGAM</name>
<dbReference type="InParanoid" id="A0A1B7NC09"/>
<dbReference type="Proteomes" id="UP000092154">
    <property type="component" value="Unassembled WGS sequence"/>
</dbReference>
<dbReference type="Pfam" id="PF13409">
    <property type="entry name" value="GST_N_2"/>
    <property type="match status" value="1"/>
</dbReference>
<evidence type="ECO:0000313" key="2">
    <source>
        <dbReference type="EMBL" id="OAX42407.1"/>
    </source>
</evidence>
<dbReference type="InterPro" id="IPR036249">
    <property type="entry name" value="Thioredoxin-like_sf"/>
</dbReference>
<sequence>MTSTYSIRLTSFPSRARCEPVLLILADSGIQFEYEEIPLTKWREMKKTGQVTPATFPYSGMPVLRVTDKTSEKRGEFLLGETSVILSYLEEILAVPGTTVGSACKYDSMLLLANL</sequence>
<protein>
    <recommendedName>
        <fullName evidence="1">GST N-terminal domain-containing protein</fullName>
    </recommendedName>
</protein>
<feature type="domain" description="GST N-terminal" evidence="1">
    <location>
        <begin position="5"/>
        <end position="97"/>
    </location>
</feature>
<dbReference type="AlphaFoldDB" id="A0A1B7NC09"/>
<proteinExistence type="predicted"/>
<dbReference type="Gene3D" id="3.40.30.10">
    <property type="entry name" value="Glutaredoxin"/>
    <property type="match status" value="1"/>
</dbReference>
<evidence type="ECO:0000259" key="1">
    <source>
        <dbReference type="PROSITE" id="PS50404"/>
    </source>
</evidence>
<dbReference type="OrthoDB" id="414243at2759"/>
<organism evidence="2 3">
    <name type="scientific">Rhizopogon vinicolor AM-OR11-026</name>
    <dbReference type="NCBI Taxonomy" id="1314800"/>
    <lineage>
        <taxon>Eukaryota</taxon>
        <taxon>Fungi</taxon>
        <taxon>Dikarya</taxon>
        <taxon>Basidiomycota</taxon>
        <taxon>Agaricomycotina</taxon>
        <taxon>Agaricomycetes</taxon>
        <taxon>Agaricomycetidae</taxon>
        <taxon>Boletales</taxon>
        <taxon>Suillineae</taxon>
        <taxon>Rhizopogonaceae</taxon>
        <taxon>Rhizopogon</taxon>
    </lineage>
</organism>
<accession>A0A1B7NC09</accession>
<dbReference type="InterPro" id="IPR004045">
    <property type="entry name" value="Glutathione_S-Trfase_N"/>
</dbReference>
<dbReference type="SUPFAM" id="SSF52833">
    <property type="entry name" value="Thioredoxin-like"/>
    <property type="match status" value="1"/>
</dbReference>
<gene>
    <name evidence="2" type="ORF">K503DRAFT_363772</name>
</gene>
<dbReference type="EMBL" id="KV448158">
    <property type="protein sequence ID" value="OAX42407.1"/>
    <property type="molecule type" value="Genomic_DNA"/>
</dbReference>
<dbReference type="PROSITE" id="PS50404">
    <property type="entry name" value="GST_NTER"/>
    <property type="match status" value="1"/>
</dbReference>
<keyword evidence="3" id="KW-1185">Reference proteome</keyword>
<dbReference type="STRING" id="1314800.A0A1B7NC09"/>
<reference evidence="2 3" key="1">
    <citation type="submission" date="2016-06" db="EMBL/GenBank/DDBJ databases">
        <title>Comparative genomics of the ectomycorrhizal sister species Rhizopogon vinicolor and Rhizopogon vesiculosus (Basidiomycota: Boletales) reveals a divergence of the mating type B locus.</title>
        <authorList>
            <consortium name="DOE Joint Genome Institute"/>
            <person name="Mujic A.B."/>
            <person name="Kuo A."/>
            <person name="Tritt A."/>
            <person name="Lipzen A."/>
            <person name="Chen C."/>
            <person name="Johnson J."/>
            <person name="Sharma A."/>
            <person name="Barry K."/>
            <person name="Grigoriev I.V."/>
            <person name="Spatafora J.W."/>
        </authorList>
    </citation>
    <scope>NUCLEOTIDE SEQUENCE [LARGE SCALE GENOMIC DNA]</scope>
    <source>
        <strain evidence="2 3">AM-OR11-026</strain>
    </source>
</reference>
<evidence type="ECO:0000313" key="3">
    <source>
        <dbReference type="Proteomes" id="UP000092154"/>
    </source>
</evidence>